<reference evidence="1 2" key="1">
    <citation type="submission" date="2023-02" db="EMBL/GenBank/DDBJ databases">
        <title>LHISI_Scaffold_Assembly.</title>
        <authorList>
            <person name="Stuart O.P."/>
            <person name="Cleave R."/>
            <person name="Magrath M.J.L."/>
            <person name="Mikheyev A.S."/>
        </authorList>
    </citation>
    <scope>NUCLEOTIDE SEQUENCE [LARGE SCALE GENOMIC DNA]</scope>
    <source>
        <strain evidence="1">Daus_M_001</strain>
        <tissue evidence="1">Leg muscle</tissue>
    </source>
</reference>
<dbReference type="InterPro" id="IPR036397">
    <property type="entry name" value="RNaseH_sf"/>
</dbReference>
<name>A0ABQ9HRV5_9NEOP</name>
<keyword evidence="2" id="KW-1185">Reference proteome</keyword>
<dbReference type="EMBL" id="JARBHB010000004">
    <property type="protein sequence ID" value="KAJ8886824.1"/>
    <property type="molecule type" value="Genomic_DNA"/>
</dbReference>
<gene>
    <name evidence="1" type="ORF">PR048_013036</name>
</gene>
<evidence type="ECO:0000313" key="1">
    <source>
        <dbReference type="EMBL" id="KAJ8886824.1"/>
    </source>
</evidence>
<evidence type="ECO:0000313" key="2">
    <source>
        <dbReference type="Proteomes" id="UP001159363"/>
    </source>
</evidence>
<dbReference type="Proteomes" id="UP001159363">
    <property type="component" value="Chromosome X"/>
</dbReference>
<dbReference type="Gene3D" id="3.30.420.10">
    <property type="entry name" value="Ribonuclease H-like superfamily/Ribonuclease H"/>
    <property type="match status" value="1"/>
</dbReference>
<sequence>MDSEVSDLDDIVSYQVTNFMPEIMIQICKLLKMELHTASGHPEENWRTESVHCNKVGMISHLVDNNHINWEMYLPYAVSAYNSKVHTSTKLSLYEGVYGKAMSTAIDYITAPIEINNIHVLELATKLQAV</sequence>
<organism evidence="1 2">
    <name type="scientific">Dryococelus australis</name>
    <dbReference type="NCBI Taxonomy" id="614101"/>
    <lineage>
        <taxon>Eukaryota</taxon>
        <taxon>Metazoa</taxon>
        <taxon>Ecdysozoa</taxon>
        <taxon>Arthropoda</taxon>
        <taxon>Hexapoda</taxon>
        <taxon>Insecta</taxon>
        <taxon>Pterygota</taxon>
        <taxon>Neoptera</taxon>
        <taxon>Polyneoptera</taxon>
        <taxon>Phasmatodea</taxon>
        <taxon>Verophasmatodea</taxon>
        <taxon>Anareolatae</taxon>
        <taxon>Phasmatidae</taxon>
        <taxon>Eurycanthinae</taxon>
        <taxon>Dryococelus</taxon>
    </lineage>
</organism>
<dbReference type="InterPro" id="IPR012337">
    <property type="entry name" value="RNaseH-like_sf"/>
</dbReference>
<protein>
    <submittedName>
        <fullName evidence="1">Uncharacterized protein</fullName>
    </submittedName>
</protein>
<dbReference type="SUPFAM" id="SSF53098">
    <property type="entry name" value="Ribonuclease H-like"/>
    <property type="match status" value="1"/>
</dbReference>
<proteinExistence type="predicted"/>
<accession>A0ABQ9HRV5</accession>
<comment type="caution">
    <text evidence="1">The sequence shown here is derived from an EMBL/GenBank/DDBJ whole genome shotgun (WGS) entry which is preliminary data.</text>
</comment>